<dbReference type="EMBL" id="QWLA01000082">
    <property type="protein sequence ID" value="RIH83216.1"/>
    <property type="molecule type" value="Genomic_DNA"/>
</dbReference>
<evidence type="ECO:0000313" key="2">
    <source>
        <dbReference type="EMBL" id="RIH83216.1"/>
    </source>
</evidence>
<dbReference type="Proteomes" id="UP000265341">
    <property type="component" value="Unassembled WGS sequence"/>
</dbReference>
<evidence type="ECO:0000313" key="3">
    <source>
        <dbReference type="Proteomes" id="UP000265341"/>
    </source>
</evidence>
<dbReference type="RefSeq" id="WP_119279888.1">
    <property type="nucleotide sequence ID" value="NZ_QWLA01000082.1"/>
</dbReference>
<evidence type="ECO:0000256" key="1">
    <source>
        <dbReference type="SAM" id="MobiDB-lite"/>
    </source>
</evidence>
<keyword evidence="3" id="KW-1185">Reference proteome</keyword>
<protein>
    <submittedName>
        <fullName evidence="2">Uncharacterized protein</fullName>
    </submittedName>
</protein>
<reference evidence="2 3" key="1">
    <citation type="submission" date="2018-08" db="EMBL/GenBank/DDBJ databases">
        <title>Meiothermus roseus NBRC 110900 genome sequencing project.</title>
        <authorList>
            <person name="Da Costa M.S."/>
            <person name="Albuquerque L."/>
            <person name="Raposo P."/>
            <person name="Froufe H.J.C."/>
            <person name="Barroso C.S."/>
            <person name="Egas C."/>
        </authorList>
    </citation>
    <scope>NUCLEOTIDE SEQUENCE [LARGE SCALE GENOMIC DNA]</scope>
    <source>
        <strain evidence="2 3">NBRC 110900</strain>
    </source>
</reference>
<dbReference type="AlphaFoldDB" id="A0A399EHP5"/>
<feature type="region of interest" description="Disordered" evidence="1">
    <location>
        <begin position="106"/>
        <end position="136"/>
    </location>
</feature>
<comment type="caution">
    <text evidence="2">The sequence shown here is derived from an EMBL/GenBank/DDBJ whole genome shotgun (WGS) entry which is preliminary data.</text>
</comment>
<proteinExistence type="predicted"/>
<dbReference type="OrthoDB" id="9868027at2"/>
<accession>A0A399EHP5</accession>
<organism evidence="2 3">
    <name type="scientific">Calidithermus roseus</name>
    <dbReference type="NCBI Taxonomy" id="1644118"/>
    <lineage>
        <taxon>Bacteria</taxon>
        <taxon>Thermotogati</taxon>
        <taxon>Deinococcota</taxon>
        <taxon>Deinococci</taxon>
        <taxon>Thermales</taxon>
        <taxon>Thermaceae</taxon>
        <taxon>Calidithermus</taxon>
    </lineage>
</organism>
<name>A0A399EHP5_9DEIN</name>
<gene>
    <name evidence="2" type="ORF">Mrose_03128</name>
</gene>
<sequence length="136" mass="15403">MTYHVSRIRLQDGVCDDPYGQPSYVAITRGDELVCMVCPYEGSTPADLEHARQLALRLELTHGVPTDVLEELAERKFTQHERNRMLEALRSFVSLALRASRVPTRHLRPGEELQAGAGRRRPVLPSLDVEEEGREL</sequence>